<feature type="transmembrane region" description="Helical" evidence="6">
    <location>
        <begin position="407"/>
        <end position="429"/>
    </location>
</feature>
<accession>A0AAP2D5V3</accession>
<evidence type="ECO:0000256" key="2">
    <source>
        <dbReference type="ARBA" id="ARBA00022448"/>
    </source>
</evidence>
<evidence type="ECO:0000256" key="3">
    <source>
        <dbReference type="ARBA" id="ARBA00022692"/>
    </source>
</evidence>
<sequence>MNGITATATLNNPRTVRAWYMFDWANSVYSLIIITAIFPIYYKEVAVSSGTDQVNFLGFTLQNSVLYSYALSFSFLVVAAILPLLSGVADYTGRKKTFMKIFVWLGSLSCMGLYLFENVSWLEWGIVCSILASIGYSGSLVFYDAFLPEIVTRDRYDATSANGYSMGYFGSVLLMVICTVLILGADTFGFTEGEATRFSFLLVGVWWIGFSMIPFALLPENVAERKLEGSSIWTKGYEEIRKVWRSLRQQPDLKRYLFAFFFYNGGVQTVMYLATLFGTDVLHLGTTSLIATVVIIQLVGILGAWLFARLSQAKGNRFSLTVMIMIWIGICVSAYFITTEYEFYILAFVVGMVMGGIQSLSRATYSKLIPDNTIDHASYFSFYDVTYNLAIVFGTFSYGFIDHLTGSMRYSALALALYFIVGGAVLFTVRTKAIRKA</sequence>
<name>A0AAP2D5V3_9BACT</name>
<feature type="transmembrane region" description="Helical" evidence="6">
    <location>
        <begin position="97"/>
        <end position="116"/>
    </location>
</feature>
<dbReference type="PANTHER" id="PTHR23519:SF1">
    <property type="entry name" value="AUTOPHAGY-RELATED PROTEIN 22"/>
    <property type="match status" value="1"/>
</dbReference>
<dbReference type="AlphaFoldDB" id="A0AAP2D5V3"/>
<dbReference type="InterPro" id="IPR050495">
    <property type="entry name" value="ATG22/LtaA_families"/>
</dbReference>
<feature type="transmembrane region" description="Helical" evidence="6">
    <location>
        <begin position="256"/>
        <end position="277"/>
    </location>
</feature>
<keyword evidence="3 6" id="KW-0812">Transmembrane</keyword>
<feature type="transmembrane region" description="Helical" evidence="6">
    <location>
        <begin position="382"/>
        <end position="401"/>
    </location>
</feature>
<keyword evidence="2" id="KW-0813">Transport</keyword>
<dbReference type="InterPro" id="IPR024671">
    <property type="entry name" value="Atg22-like"/>
</dbReference>
<evidence type="ECO:0000256" key="5">
    <source>
        <dbReference type="ARBA" id="ARBA00023136"/>
    </source>
</evidence>
<dbReference type="PANTHER" id="PTHR23519">
    <property type="entry name" value="AUTOPHAGY-RELATED PROTEIN 22"/>
    <property type="match status" value="1"/>
</dbReference>
<dbReference type="Proteomes" id="UP001319180">
    <property type="component" value="Unassembled WGS sequence"/>
</dbReference>
<evidence type="ECO:0000256" key="6">
    <source>
        <dbReference type="SAM" id="Phobius"/>
    </source>
</evidence>
<dbReference type="Pfam" id="PF11700">
    <property type="entry name" value="ATG22"/>
    <property type="match status" value="1"/>
</dbReference>
<feature type="transmembrane region" description="Helical" evidence="6">
    <location>
        <begin position="122"/>
        <end position="143"/>
    </location>
</feature>
<evidence type="ECO:0000256" key="1">
    <source>
        <dbReference type="ARBA" id="ARBA00004127"/>
    </source>
</evidence>
<feature type="transmembrane region" description="Helical" evidence="6">
    <location>
        <begin position="197"/>
        <end position="218"/>
    </location>
</feature>
<comment type="caution">
    <text evidence="7">The sequence shown here is derived from an EMBL/GenBank/DDBJ whole genome shotgun (WGS) entry which is preliminary data.</text>
</comment>
<evidence type="ECO:0000313" key="8">
    <source>
        <dbReference type="Proteomes" id="UP001319180"/>
    </source>
</evidence>
<feature type="transmembrane region" description="Helical" evidence="6">
    <location>
        <begin position="320"/>
        <end position="337"/>
    </location>
</feature>
<feature type="transmembrane region" description="Helical" evidence="6">
    <location>
        <begin position="164"/>
        <end position="185"/>
    </location>
</feature>
<dbReference type="InterPro" id="IPR036259">
    <property type="entry name" value="MFS_trans_sf"/>
</dbReference>
<dbReference type="SUPFAM" id="SSF103473">
    <property type="entry name" value="MFS general substrate transporter"/>
    <property type="match status" value="1"/>
</dbReference>
<reference evidence="7 8" key="1">
    <citation type="submission" date="2021-05" db="EMBL/GenBank/DDBJ databases">
        <title>A Polyphasic approach of four new species of the genus Ohtaekwangia: Ohtaekwangia histidinii sp. nov., Ohtaekwangia cretensis sp. nov., Ohtaekwangia indiensis sp. nov., Ohtaekwangia reichenbachii sp. nov. from diverse environment.</title>
        <authorList>
            <person name="Octaviana S."/>
        </authorList>
    </citation>
    <scope>NUCLEOTIDE SEQUENCE [LARGE SCALE GENOMIC DNA]</scope>
    <source>
        <strain evidence="7 8">PWU37</strain>
    </source>
</reference>
<feature type="transmembrane region" description="Helical" evidence="6">
    <location>
        <begin position="289"/>
        <end position="308"/>
    </location>
</feature>
<organism evidence="7 8">
    <name type="scientific">Dawidia soli</name>
    <dbReference type="NCBI Taxonomy" id="2782352"/>
    <lineage>
        <taxon>Bacteria</taxon>
        <taxon>Pseudomonadati</taxon>
        <taxon>Bacteroidota</taxon>
        <taxon>Cytophagia</taxon>
        <taxon>Cytophagales</taxon>
        <taxon>Chryseotaleaceae</taxon>
        <taxon>Dawidia</taxon>
    </lineage>
</organism>
<dbReference type="RefSeq" id="WP_254088269.1">
    <property type="nucleotide sequence ID" value="NZ_JAHESC010000001.1"/>
</dbReference>
<feature type="transmembrane region" description="Helical" evidence="6">
    <location>
        <begin position="66"/>
        <end position="85"/>
    </location>
</feature>
<comment type="subcellular location">
    <subcellularLocation>
        <location evidence="1">Endomembrane system</location>
        <topology evidence="1">Multi-pass membrane protein</topology>
    </subcellularLocation>
</comment>
<keyword evidence="4 6" id="KW-1133">Transmembrane helix</keyword>
<protein>
    <submittedName>
        <fullName evidence="7">MFS transporter</fullName>
    </submittedName>
</protein>
<proteinExistence type="predicted"/>
<gene>
    <name evidence="7" type="ORF">KK078_00530</name>
</gene>
<evidence type="ECO:0000313" key="7">
    <source>
        <dbReference type="EMBL" id="MBT1685015.1"/>
    </source>
</evidence>
<dbReference type="Gene3D" id="1.20.1250.20">
    <property type="entry name" value="MFS general substrate transporter like domains"/>
    <property type="match status" value="1"/>
</dbReference>
<dbReference type="EMBL" id="JAHESC010000001">
    <property type="protein sequence ID" value="MBT1685015.1"/>
    <property type="molecule type" value="Genomic_DNA"/>
</dbReference>
<evidence type="ECO:0000256" key="4">
    <source>
        <dbReference type="ARBA" id="ARBA00022989"/>
    </source>
</evidence>
<keyword evidence="8" id="KW-1185">Reference proteome</keyword>
<feature type="transmembrane region" description="Helical" evidence="6">
    <location>
        <begin position="21"/>
        <end position="42"/>
    </location>
</feature>
<keyword evidence="5 6" id="KW-0472">Membrane</keyword>
<feature type="transmembrane region" description="Helical" evidence="6">
    <location>
        <begin position="343"/>
        <end position="361"/>
    </location>
</feature>
<dbReference type="GO" id="GO:0012505">
    <property type="term" value="C:endomembrane system"/>
    <property type="evidence" value="ECO:0007669"/>
    <property type="project" value="UniProtKB-SubCell"/>
</dbReference>